<dbReference type="Proteomes" id="UP000494160">
    <property type="component" value="Unassembled WGS sequence"/>
</dbReference>
<dbReference type="EMBL" id="BLAP01000029">
    <property type="protein sequence ID" value="GET12016.1"/>
    <property type="molecule type" value="Genomic_DNA"/>
</dbReference>
<gene>
    <name evidence="1" type="ORF">SN811_05160</name>
</gene>
<protein>
    <submittedName>
        <fullName evidence="1">Uncharacterized protein</fullName>
    </submittedName>
</protein>
<comment type="caution">
    <text evidence="1">The sequence shown here is derived from an EMBL/GenBank/DDBJ whole genome shotgun (WGS) entry which is preliminary data.</text>
</comment>
<accession>A0A6F9Y3D3</accession>
<dbReference type="RefSeq" id="WP_172573562.1">
    <property type="nucleotide sequence ID" value="NZ_BLAP01000029.1"/>
</dbReference>
<evidence type="ECO:0000313" key="1">
    <source>
        <dbReference type="EMBL" id="GET12016.1"/>
    </source>
</evidence>
<dbReference type="AlphaFoldDB" id="A0A6F9Y3D3"/>
<reference evidence="1" key="1">
    <citation type="submission" date="2019-10" db="EMBL/GenBank/DDBJ databases">
        <title>Lactobacillus agilis SN811 Whole Genome Sequencing Project.</title>
        <authorList>
            <person name="Suzuki S."/>
            <person name="Endo A."/>
            <person name="Maeno S."/>
            <person name="Shiwa Y."/>
            <person name="Matsutani M."/>
            <person name="Kajikawa A."/>
        </authorList>
    </citation>
    <scope>NUCLEOTIDE SEQUENCE</scope>
    <source>
        <strain evidence="1">SN811</strain>
    </source>
</reference>
<proteinExistence type="predicted"/>
<sequence length="200" mass="23085">MGERTQLLVRLHDEDGKTRFSTVLHYQWGFGRVMLMDALNLVAQIPAAYHLNLESAFGKGYEEAYYRWFGQKSSGDNYVGVAIEEFEEYGISKEFAYHATEDDLWECDNNDGFMILDLFKGPAYYGFERSVVSFFVNDWESSSCSVKQVSFEDYCNQSDGNEYTTDNFRASWKLLAEEYGIELVEPKTVIRLGKGESNYE</sequence>
<organism evidence="1">
    <name type="scientific">Ligilactobacillus agilis</name>
    <dbReference type="NCBI Taxonomy" id="1601"/>
    <lineage>
        <taxon>Bacteria</taxon>
        <taxon>Bacillati</taxon>
        <taxon>Bacillota</taxon>
        <taxon>Bacilli</taxon>
        <taxon>Lactobacillales</taxon>
        <taxon>Lactobacillaceae</taxon>
        <taxon>Ligilactobacillus</taxon>
    </lineage>
</organism>
<name>A0A6F9Y3D3_9LACO</name>